<evidence type="ECO:0000313" key="17">
    <source>
        <dbReference type="Proteomes" id="UP000004263"/>
    </source>
</evidence>
<keyword evidence="9 14" id="KW-0472">Membrane</keyword>
<keyword evidence="10 14" id="KW-0594">Phospholipid biosynthesis</keyword>
<dbReference type="InterPro" id="IPR002123">
    <property type="entry name" value="Plipid/glycerol_acylTrfase"/>
</dbReference>
<protein>
    <recommendedName>
        <fullName evidence="6 14">Glycerol-3-phosphate acyltransferase</fullName>
        <shortName evidence="14">GPAT</shortName>
        <ecNumber evidence="5 14">2.3.1.15</ecNumber>
    </recommendedName>
</protein>
<evidence type="ECO:0000256" key="1">
    <source>
        <dbReference type="ARBA" id="ARBA00004413"/>
    </source>
</evidence>
<keyword evidence="7 14" id="KW-1003">Cell membrane</keyword>
<comment type="caution">
    <text evidence="16">The sequence shown here is derived from an EMBL/GenBank/DDBJ whole genome shotgun (WGS) entry which is preliminary data.</text>
</comment>
<evidence type="ECO:0000256" key="8">
    <source>
        <dbReference type="ARBA" id="ARBA00022679"/>
    </source>
</evidence>
<comment type="pathway">
    <text evidence="2 14">Phospholipid metabolism; CDP-diacylglycerol biosynthesis; CDP-diacylglycerol from sn-glycerol 3-phosphate: step 1/3.</text>
</comment>
<evidence type="ECO:0000256" key="4">
    <source>
        <dbReference type="ARBA" id="ARBA00007937"/>
    </source>
</evidence>
<comment type="pathway">
    <text evidence="3">Lipid metabolism.</text>
</comment>
<dbReference type="GO" id="GO:0005886">
    <property type="term" value="C:plasma membrane"/>
    <property type="evidence" value="ECO:0007669"/>
    <property type="project" value="UniProtKB-SubCell"/>
</dbReference>
<evidence type="ECO:0000256" key="14">
    <source>
        <dbReference type="HAMAP-Rule" id="MF_00393"/>
    </source>
</evidence>
<dbReference type="Proteomes" id="UP000004263">
    <property type="component" value="Unassembled WGS sequence"/>
</dbReference>
<dbReference type="SMART" id="SM00563">
    <property type="entry name" value="PlsC"/>
    <property type="match status" value="1"/>
</dbReference>
<evidence type="ECO:0000313" key="16">
    <source>
        <dbReference type="EMBL" id="EAT12136.1"/>
    </source>
</evidence>
<dbReference type="HOGENOM" id="CLU_015407_0_0_6"/>
<organism evidence="16 17">
    <name type="scientific">Bermanella marisrubri</name>
    <dbReference type="NCBI Taxonomy" id="207949"/>
    <lineage>
        <taxon>Bacteria</taxon>
        <taxon>Pseudomonadati</taxon>
        <taxon>Pseudomonadota</taxon>
        <taxon>Gammaproteobacteria</taxon>
        <taxon>Oceanospirillales</taxon>
        <taxon>Oceanospirillaceae</taxon>
        <taxon>Bermanella</taxon>
    </lineage>
</organism>
<gene>
    <name evidence="14" type="primary">plsB</name>
    <name evidence="16" type="ORF">RED65_03900</name>
</gene>
<dbReference type="AlphaFoldDB" id="Q1N1Z5"/>
<dbReference type="PIRSF" id="PIRSF000437">
    <property type="entry name" value="GPAT_DHAPAT"/>
    <property type="match status" value="1"/>
</dbReference>
<accession>Q1N1Z5</accession>
<feature type="domain" description="CARD" evidence="15">
    <location>
        <begin position="754"/>
        <end position="835"/>
    </location>
</feature>
<evidence type="ECO:0000259" key="15">
    <source>
        <dbReference type="PROSITE" id="PS50209"/>
    </source>
</evidence>
<dbReference type="SUPFAM" id="SSF69593">
    <property type="entry name" value="Glycerol-3-phosphate (1)-acyltransferase"/>
    <property type="match status" value="1"/>
</dbReference>
<dbReference type="CDD" id="cd07993">
    <property type="entry name" value="LPLAT_DHAPAT-like"/>
    <property type="match status" value="1"/>
</dbReference>
<dbReference type="UniPathway" id="UPA00557">
    <property type="reaction ID" value="UER00612"/>
</dbReference>
<evidence type="ECO:0000256" key="5">
    <source>
        <dbReference type="ARBA" id="ARBA00013113"/>
    </source>
</evidence>
<evidence type="ECO:0000256" key="9">
    <source>
        <dbReference type="ARBA" id="ARBA00023136"/>
    </source>
</evidence>
<evidence type="ECO:0000256" key="11">
    <source>
        <dbReference type="ARBA" id="ARBA00023264"/>
    </source>
</evidence>
<comment type="subcellular location">
    <subcellularLocation>
        <location evidence="1 14">Cell membrane</location>
        <topology evidence="1 14">Peripheral membrane protein</topology>
        <orientation evidence="1 14">Cytoplasmic side</orientation>
    </subcellularLocation>
</comment>
<dbReference type="GO" id="GO:0006631">
    <property type="term" value="P:fatty acid metabolic process"/>
    <property type="evidence" value="ECO:0007669"/>
    <property type="project" value="TreeGrafter"/>
</dbReference>
<dbReference type="InterPro" id="IPR041728">
    <property type="entry name" value="GPAT/DHAPAT_LPLAT"/>
</dbReference>
<proteinExistence type="inferred from homology"/>
<evidence type="ECO:0000256" key="13">
    <source>
        <dbReference type="ARBA" id="ARBA00048427"/>
    </source>
</evidence>
<dbReference type="InterPro" id="IPR045520">
    <property type="entry name" value="GPAT/DHAPAT_C"/>
</dbReference>
<dbReference type="HAMAP" id="MF_00393">
    <property type="entry name" value="Glyc3P_acyltrans"/>
    <property type="match status" value="1"/>
</dbReference>
<dbReference type="PROSITE" id="PS50209">
    <property type="entry name" value="CARD"/>
    <property type="match status" value="1"/>
</dbReference>
<dbReference type="Pfam" id="PF01553">
    <property type="entry name" value="Acyltransferase"/>
    <property type="match status" value="1"/>
</dbReference>
<keyword evidence="14" id="KW-0444">Lipid biosynthesis</keyword>
<dbReference type="NCBIfam" id="TIGR03703">
    <property type="entry name" value="plsB"/>
    <property type="match status" value="1"/>
</dbReference>
<dbReference type="EC" id="2.3.1.15" evidence="5 14"/>
<evidence type="ECO:0000256" key="6">
    <source>
        <dbReference type="ARBA" id="ARBA00013432"/>
    </source>
</evidence>
<dbReference type="GO" id="GO:0016024">
    <property type="term" value="P:CDP-diacylglycerol biosynthetic process"/>
    <property type="evidence" value="ECO:0007669"/>
    <property type="project" value="UniProtKB-UniRule"/>
</dbReference>
<dbReference type="PANTHER" id="PTHR12563">
    <property type="entry name" value="GLYCEROL-3-PHOSPHATE ACYLTRANSFERASE"/>
    <property type="match status" value="1"/>
</dbReference>
<reference evidence="16 17" key="1">
    <citation type="submission" date="2006-03" db="EMBL/GenBank/DDBJ databases">
        <authorList>
            <person name="Pinhassi J."/>
            <person name="Pedros-Alio C."/>
            <person name="Ferriera S."/>
            <person name="Johnson J."/>
            <person name="Kravitz S."/>
            <person name="Halpern A."/>
            <person name="Remington K."/>
            <person name="Beeson K."/>
            <person name="Tran B."/>
            <person name="Rogers Y.-H."/>
            <person name="Friedman R."/>
            <person name="Venter J.C."/>
        </authorList>
    </citation>
    <scope>NUCLEOTIDE SEQUENCE [LARGE SCALE GENOMIC DNA]</scope>
    <source>
        <strain evidence="16 17">RED65</strain>
    </source>
</reference>
<dbReference type="STRING" id="207949.RED65_03900"/>
<keyword evidence="14" id="KW-0443">Lipid metabolism</keyword>
<keyword evidence="8 14" id="KW-0808">Transferase</keyword>
<dbReference type="Pfam" id="PF19277">
    <property type="entry name" value="GPAT_C"/>
    <property type="match status" value="1"/>
</dbReference>
<comment type="similarity">
    <text evidence="4 14">Belongs to the GPAT/DAPAT family.</text>
</comment>
<evidence type="ECO:0000256" key="3">
    <source>
        <dbReference type="ARBA" id="ARBA00005189"/>
    </source>
</evidence>
<keyword evidence="12 14" id="KW-0012">Acyltransferase</keyword>
<dbReference type="InterPro" id="IPR001315">
    <property type="entry name" value="CARD"/>
</dbReference>
<name>Q1N1Z5_9GAMM</name>
<evidence type="ECO:0000256" key="10">
    <source>
        <dbReference type="ARBA" id="ARBA00023209"/>
    </source>
</evidence>
<dbReference type="OrthoDB" id="335193at2"/>
<dbReference type="PIRSF" id="PIRSF500064">
    <property type="entry name" value="GPAT"/>
    <property type="match status" value="1"/>
</dbReference>
<keyword evidence="17" id="KW-1185">Reference proteome</keyword>
<evidence type="ECO:0000256" key="2">
    <source>
        <dbReference type="ARBA" id="ARBA00004765"/>
    </source>
</evidence>
<comment type="domain">
    <text evidence="14">The HXXXXD motif is essential for acyltransferase activity and may constitute the binding site for the phosphate moiety of the glycerol-3-phosphate.</text>
</comment>
<dbReference type="GO" id="GO:0004366">
    <property type="term" value="F:glycerol-3-phosphate O-acyltransferase activity"/>
    <property type="evidence" value="ECO:0007669"/>
    <property type="project" value="UniProtKB-UniRule"/>
</dbReference>
<feature type="short sequence motif" description="HXXXXD motif" evidence="14">
    <location>
        <begin position="328"/>
        <end position="333"/>
    </location>
</feature>
<keyword evidence="11 14" id="KW-1208">Phospholipid metabolism</keyword>
<dbReference type="InterPro" id="IPR028354">
    <property type="entry name" value="GPAT_PlsB"/>
</dbReference>
<dbReference type="InterPro" id="IPR022284">
    <property type="entry name" value="GPAT/DHAPAT"/>
</dbReference>
<dbReference type="EMBL" id="AAQH01000009">
    <property type="protein sequence ID" value="EAT12136.1"/>
    <property type="molecule type" value="Genomic_DNA"/>
</dbReference>
<sequence>MNEVKVLRSIIAFLNGISRLLLKIWVRTEVVGAKDLTQNTSDNHEDRADDSAKPDKVTFYALPQRSYSAALVVDSETRKHDLPHALESFEIEGKRFNNRVIYLSRSEGNWFRRRNMPYLHPNVPLMFELNKANPNLDIEIIPVNVFWGRSPNKEKSFLKIWLGDTWSVTGPFRRFVSILLNGRNTFVNMSQPINVTQMQAENSKLDEARFLRKLGRILRVHFRHIRTAVIGPDLSHRRTLVHRLVRKPMVKAAIEKEMQDKGISREKAKARAIKYGDEIASNQSHSTIRFLDILLTWVWNKLYNGVNVHNLDGLKKVYKDNEIIYVPCHRSHIDYLLLSYVLFKNGIVPPQIAAGINLNLPVVGPILRRGGAFFMRRSFKDNPLYSAVFDEYLHAIFTSGYSTEYFVEGGRSRTGRTLKPRAGMIAMTVRSFLRDSHKPIVFMPVYIGYEKVFEGGTYIGELRGKSKKKESLSGVFKTIKDLKKNFGKVNLAFGDPIDLNSYLEQENPGWKQQDHGADYRPDWVPKAVSNLSLEVVTQINKAAVLNPINMVSLALLATPKQSMDEKILSQTLNLYRDLAQDMPYSHLTQLPEGDGQDWIHYAEEMNAIERLKHPLGDIIRVDEEQAVMLTYYRNNVIHLYAIPSMLACLFINNMKMKRQDAIRFATTIYPYLKAELFLHWQEDEIQPVVEQWLDLCVEKGYLSADGEFLVRPSVSSNDYIILSVLSEQVIQILERYYIAIALLQRSGSGTLTKDEMVQNCSLMAQRISILHGLNAPEFFDKALFKNLIDELLERQVLSLDDEKIIFGDSINIIAEDARILLNAELRRSILQVTLN</sequence>
<comment type="catalytic activity">
    <reaction evidence="13 14">
        <text>sn-glycerol 3-phosphate + an acyl-CoA = a 1-acyl-sn-glycero-3-phosphate + CoA</text>
        <dbReference type="Rhea" id="RHEA:15325"/>
        <dbReference type="ChEBI" id="CHEBI:57287"/>
        <dbReference type="ChEBI" id="CHEBI:57597"/>
        <dbReference type="ChEBI" id="CHEBI:57970"/>
        <dbReference type="ChEBI" id="CHEBI:58342"/>
        <dbReference type="EC" id="2.3.1.15"/>
    </reaction>
</comment>
<dbReference type="NCBIfam" id="NF003441">
    <property type="entry name" value="PRK04974.1"/>
    <property type="match status" value="1"/>
</dbReference>
<evidence type="ECO:0000256" key="12">
    <source>
        <dbReference type="ARBA" id="ARBA00023315"/>
    </source>
</evidence>
<evidence type="ECO:0000256" key="7">
    <source>
        <dbReference type="ARBA" id="ARBA00022475"/>
    </source>
</evidence>
<dbReference type="PANTHER" id="PTHR12563:SF17">
    <property type="entry name" value="DIHYDROXYACETONE PHOSPHATE ACYLTRANSFERASE"/>
    <property type="match status" value="1"/>
</dbReference>